<accession>A0A0E9T9T6</accession>
<sequence>MTLLQYALCIIYHTEDKIIQALHTKQTLLQYALCVLQ</sequence>
<name>A0A0E9T9T6_ANGAN</name>
<proteinExistence type="predicted"/>
<evidence type="ECO:0000313" key="1">
    <source>
        <dbReference type="EMBL" id="JAH50434.1"/>
    </source>
</evidence>
<dbReference type="AlphaFoldDB" id="A0A0E9T9T6"/>
<dbReference type="EMBL" id="GBXM01058143">
    <property type="protein sequence ID" value="JAH50434.1"/>
    <property type="molecule type" value="Transcribed_RNA"/>
</dbReference>
<protein>
    <submittedName>
        <fullName evidence="1">Uncharacterized protein</fullName>
    </submittedName>
</protein>
<organism evidence="1">
    <name type="scientific">Anguilla anguilla</name>
    <name type="common">European freshwater eel</name>
    <name type="synonym">Muraena anguilla</name>
    <dbReference type="NCBI Taxonomy" id="7936"/>
    <lineage>
        <taxon>Eukaryota</taxon>
        <taxon>Metazoa</taxon>
        <taxon>Chordata</taxon>
        <taxon>Craniata</taxon>
        <taxon>Vertebrata</taxon>
        <taxon>Euteleostomi</taxon>
        <taxon>Actinopterygii</taxon>
        <taxon>Neopterygii</taxon>
        <taxon>Teleostei</taxon>
        <taxon>Anguilliformes</taxon>
        <taxon>Anguillidae</taxon>
        <taxon>Anguilla</taxon>
    </lineage>
</organism>
<reference evidence="1" key="2">
    <citation type="journal article" date="2015" name="Fish Shellfish Immunol.">
        <title>Early steps in the European eel (Anguilla anguilla)-Vibrio vulnificus interaction in the gills: Role of the RtxA13 toxin.</title>
        <authorList>
            <person name="Callol A."/>
            <person name="Pajuelo D."/>
            <person name="Ebbesson L."/>
            <person name="Teles M."/>
            <person name="MacKenzie S."/>
            <person name="Amaro C."/>
        </authorList>
    </citation>
    <scope>NUCLEOTIDE SEQUENCE</scope>
</reference>
<reference evidence="1" key="1">
    <citation type="submission" date="2014-11" db="EMBL/GenBank/DDBJ databases">
        <authorList>
            <person name="Amaro Gonzalez C."/>
        </authorList>
    </citation>
    <scope>NUCLEOTIDE SEQUENCE</scope>
</reference>